<dbReference type="InterPro" id="IPR013144">
    <property type="entry name" value="CRA_dom"/>
</dbReference>
<dbReference type="SMART" id="SM00667">
    <property type="entry name" value="LisH"/>
    <property type="match status" value="1"/>
</dbReference>
<dbReference type="InterPro" id="IPR045098">
    <property type="entry name" value="Fyv10_fam"/>
</dbReference>
<dbReference type="Proteomes" id="UP000016924">
    <property type="component" value="Unassembled WGS sequence"/>
</dbReference>
<dbReference type="InterPro" id="IPR044063">
    <property type="entry name" value="ZF_RING_GID"/>
</dbReference>
<keyword evidence="9" id="KW-0175">Coiled coil</keyword>
<dbReference type="OMA" id="ANHETAR"/>
<dbReference type="RefSeq" id="XP_007781240.1">
    <property type="nucleotide sequence ID" value="XM_007783050.1"/>
</dbReference>
<sequence length="403" mass="45531">MAEPTTTKLNPETHLLLDQPLLRMPYELSRKNYKAASRIFEQHRDATLKDLKNSANAALSAPDAPKALSDLDAMISRLQTLKRKLSDLQQTEENIQRQSKARIAHLNELYQIPSLADVKYDEWSRVRLDRLLVDYLLRSGYGESARQLAQEKGIEELVDVEAFVECFRIEESLRKGQPKAALLWCADNKQALKKINSNLEFELRLQQYIEMIRTGDTQKLMEATMYARKFLAPHQDTNFAIRAAGLLAFPPDTPAEPYKTLYSSARWEHLATLFVQTHHSLFSLPPRPLLHIALSAGLSALKTPFCHSQTASCSENALSSTTSVCPICSTELNTLARNVPYAHHTKSHVENDPVVLPNGRIYGSERLRQFNEMVGTAPGKIKDPRDPMGTAYDESQVKKVYIS</sequence>
<evidence type="ECO:0000259" key="11">
    <source>
        <dbReference type="PROSITE" id="PS51867"/>
    </source>
</evidence>
<dbReference type="SMART" id="SM00668">
    <property type="entry name" value="CTLH"/>
    <property type="match status" value="1"/>
</dbReference>
<evidence type="ECO:0000256" key="3">
    <source>
        <dbReference type="ARBA" id="ARBA00010615"/>
    </source>
</evidence>
<dbReference type="STRING" id="1168221.R7YVQ2"/>
<feature type="zinc finger region" description="RING-Gid-type" evidence="8">
    <location>
        <begin position="325"/>
        <end position="386"/>
    </location>
</feature>
<dbReference type="InterPro" id="IPR006595">
    <property type="entry name" value="CTLH_C"/>
</dbReference>
<dbReference type="GO" id="GO:0043161">
    <property type="term" value="P:proteasome-mediated ubiquitin-dependent protein catabolic process"/>
    <property type="evidence" value="ECO:0007669"/>
    <property type="project" value="InterPro"/>
</dbReference>
<keyword evidence="13" id="KW-1185">Reference proteome</keyword>
<evidence type="ECO:0000256" key="7">
    <source>
        <dbReference type="ARBA" id="ARBA00022833"/>
    </source>
</evidence>
<dbReference type="PROSITE" id="PS51867">
    <property type="entry name" value="ZF_RING_GID"/>
    <property type="match status" value="1"/>
</dbReference>
<keyword evidence="4" id="KW-0963">Cytoplasm</keyword>
<dbReference type="HOGENOM" id="CLU_027445_2_0_1"/>
<comment type="similarity">
    <text evidence="3">Belongs to the FYV10 family.</text>
</comment>
<feature type="domain" description="RING-Gid-type" evidence="11">
    <location>
        <begin position="325"/>
        <end position="386"/>
    </location>
</feature>
<dbReference type="eggNOG" id="KOG0396">
    <property type="taxonomic scope" value="Eukaryota"/>
</dbReference>
<evidence type="ECO:0000256" key="2">
    <source>
        <dbReference type="ARBA" id="ARBA00004496"/>
    </source>
</evidence>
<organism evidence="12 13">
    <name type="scientific">Coniosporium apollinis (strain CBS 100218)</name>
    <name type="common">Rock-inhabiting black yeast</name>
    <dbReference type="NCBI Taxonomy" id="1168221"/>
    <lineage>
        <taxon>Eukaryota</taxon>
        <taxon>Fungi</taxon>
        <taxon>Dikarya</taxon>
        <taxon>Ascomycota</taxon>
        <taxon>Pezizomycotina</taxon>
        <taxon>Dothideomycetes</taxon>
        <taxon>Dothideomycetes incertae sedis</taxon>
        <taxon>Coniosporium</taxon>
    </lineage>
</organism>
<protein>
    <recommendedName>
        <fullName evidence="14">Protein FYV10</fullName>
    </recommendedName>
</protein>
<gene>
    <name evidence="12" type="ORF">W97_05165</name>
</gene>
<dbReference type="SMART" id="SM00757">
    <property type="entry name" value="CRA"/>
    <property type="match status" value="1"/>
</dbReference>
<dbReference type="GO" id="GO:0005634">
    <property type="term" value="C:nucleus"/>
    <property type="evidence" value="ECO:0007669"/>
    <property type="project" value="TreeGrafter"/>
</dbReference>
<dbReference type="PANTHER" id="PTHR12170:SF2">
    <property type="entry name" value="E3 UBIQUITIN-PROTEIN TRANSFERASE MAEA"/>
    <property type="match status" value="1"/>
</dbReference>
<proteinExistence type="inferred from homology"/>
<dbReference type="PROSITE" id="PS50897">
    <property type="entry name" value="CTLH"/>
    <property type="match status" value="1"/>
</dbReference>
<dbReference type="GO" id="GO:0008270">
    <property type="term" value="F:zinc ion binding"/>
    <property type="evidence" value="ECO:0007669"/>
    <property type="project" value="UniProtKB-KW"/>
</dbReference>
<dbReference type="EMBL" id="JH767577">
    <property type="protein sequence ID" value="EON65923.1"/>
    <property type="molecule type" value="Genomic_DNA"/>
</dbReference>
<keyword evidence="5" id="KW-0479">Metal-binding</keyword>
<feature type="coiled-coil region" evidence="9">
    <location>
        <begin position="71"/>
        <end position="108"/>
    </location>
</feature>
<reference evidence="13" key="1">
    <citation type="submission" date="2012-06" db="EMBL/GenBank/DDBJ databases">
        <title>The genome sequence of Coniosporium apollinis CBS 100218.</title>
        <authorList>
            <consortium name="The Broad Institute Genome Sequencing Platform"/>
            <person name="Cuomo C."/>
            <person name="Gorbushina A."/>
            <person name="Noack S."/>
            <person name="Walker B."/>
            <person name="Young S.K."/>
            <person name="Zeng Q."/>
            <person name="Gargeya S."/>
            <person name="Fitzgerald M."/>
            <person name="Haas B."/>
            <person name="Abouelleil A."/>
            <person name="Alvarado L."/>
            <person name="Arachchi H.M."/>
            <person name="Berlin A.M."/>
            <person name="Chapman S.B."/>
            <person name="Goldberg J."/>
            <person name="Griggs A."/>
            <person name="Gujja S."/>
            <person name="Hansen M."/>
            <person name="Howarth C."/>
            <person name="Imamovic A."/>
            <person name="Larimer J."/>
            <person name="McCowan C."/>
            <person name="Montmayeur A."/>
            <person name="Murphy C."/>
            <person name="Neiman D."/>
            <person name="Pearson M."/>
            <person name="Priest M."/>
            <person name="Roberts A."/>
            <person name="Saif S."/>
            <person name="Shea T."/>
            <person name="Sisk P."/>
            <person name="Sykes S."/>
            <person name="Wortman J."/>
            <person name="Nusbaum C."/>
            <person name="Birren B."/>
        </authorList>
    </citation>
    <scope>NUCLEOTIDE SEQUENCE [LARGE SCALE GENOMIC DNA]</scope>
    <source>
        <strain evidence="13">CBS 100218</strain>
    </source>
</reference>
<comment type="subcellular location">
    <subcellularLocation>
        <location evidence="2">Cytoplasm</location>
    </subcellularLocation>
</comment>
<evidence type="ECO:0000256" key="6">
    <source>
        <dbReference type="ARBA" id="ARBA00022771"/>
    </source>
</evidence>
<evidence type="ECO:0000256" key="1">
    <source>
        <dbReference type="ARBA" id="ARBA00002343"/>
    </source>
</evidence>
<evidence type="ECO:0000256" key="5">
    <source>
        <dbReference type="ARBA" id="ARBA00022723"/>
    </source>
</evidence>
<dbReference type="InterPro" id="IPR024964">
    <property type="entry name" value="CTLH/CRA"/>
</dbReference>
<dbReference type="OrthoDB" id="1933455at2759"/>
<dbReference type="Pfam" id="PF10607">
    <property type="entry name" value="CTLH"/>
    <property type="match status" value="1"/>
</dbReference>
<evidence type="ECO:0000313" key="13">
    <source>
        <dbReference type="Proteomes" id="UP000016924"/>
    </source>
</evidence>
<dbReference type="PANTHER" id="PTHR12170">
    <property type="entry name" value="MACROPHAGE ERYTHROBLAST ATTACHER-RELATED"/>
    <property type="match status" value="1"/>
</dbReference>
<evidence type="ECO:0008006" key="14">
    <source>
        <dbReference type="Google" id="ProtNLM"/>
    </source>
</evidence>
<evidence type="ECO:0000256" key="4">
    <source>
        <dbReference type="ARBA" id="ARBA00022490"/>
    </source>
</evidence>
<name>R7YVQ2_CONA1</name>
<evidence type="ECO:0000256" key="9">
    <source>
        <dbReference type="SAM" id="Coils"/>
    </source>
</evidence>
<dbReference type="AlphaFoldDB" id="R7YVQ2"/>
<dbReference type="PROSITE" id="PS50896">
    <property type="entry name" value="LISH"/>
    <property type="match status" value="1"/>
</dbReference>
<keyword evidence="7" id="KW-0862">Zinc</keyword>
<evidence type="ECO:0000313" key="12">
    <source>
        <dbReference type="EMBL" id="EON65923.1"/>
    </source>
</evidence>
<feature type="domain" description="CTLH" evidence="10">
    <location>
        <begin position="162"/>
        <end position="219"/>
    </location>
</feature>
<comment type="function">
    <text evidence="1">Involved in the proteasome-dependent degradation of fructose-1,6-bisphosphatase.</text>
</comment>
<evidence type="ECO:0000259" key="10">
    <source>
        <dbReference type="PROSITE" id="PS50897"/>
    </source>
</evidence>
<dbReference type="GeneID" id="19902476"/>
<dbReference type="GO" id="GO:0061630">
    <property type="term" value="F:ubiquitin protein ligase activity"/>
    <property type="evidence" value="ECO:0007669"/>
    <property type="project" value="InterPro"/>
</dbReference>
<dbReference type="GO" id="GO:0005737">
    <property type="term" value="C:cytoplasm"/>
    <property type="evidence" value="ECO:0007669"/>
    <property type="project" value="UniProtKB-SubCell"/>
</dbReference>
<dbReference type="GO" id="GO:0034657">
    <property type="term" value="C:GID complex"/>
    <property type="evidence" value="ECO:0007669"/>
    <property type="project" value="TreeGrafter"/>
</dbReference>
<accession>R7YVQ2</accession>
<evidence type="ECO:0000256" key="8">
    <source>
        <dbReference type="PROSITE-ProRule" id="PRU01215"/>
    </source>
</evidence>
<keyword evidence="6 8" id="KW-0863">Zinc-finger</keyword>
<dbReference type="InterPro" id="IPR006594">
    <property type="entry name" value="LisH"/>
</dbReference>